<dbReference type="RefSeq" id="WP_387700674.1">
    <property type="nucleotide sequence ID" value="NZ_JBIAMX010000007.1"/>
</dbReference>
<dbReference type="Pfam" id="PF06224">
    <property type="entry name" value="AlkZ-like"/>
    <property type="match status" value="1"/>
</dbReference>
<keyword evidence="2" id="KW-1185">Reference proteome</keyword>
<reference evidence="1 2" key="1">
    <citation type="submission" date="2024-10" db="EMBL/GenBank/DDBJ databases">
        <title>The Natural Products Discovery Center: Release of the First 8490 Sequenced Strains for Exploring Actinobacteria Biosynthetic Diversity.</title>
        <authorList>
            <person name="Kalkreuter E."/>
            <person name="Kautsar S.A."/>
            <person name="Yang D."/>
            <person name="Bader C.D."/>
            <person name="Teijaro C.N."/>
            <person name="Fluegel L."/>
            <person name="Davis C.M."/>
            <person name="Simpson J.R."/>
            <person name="Lauterbach L."/>
            <person name="Steele A.D."/>
            <person name="Gui C."/>
            <person name="Meng S."/>
            <person name="Li G."/>
            <person name="Viehrig K."/>
            <person name="Ye F."/>
            <person name="Su P."/>
            <person name="Kiefer A.F."/>
            <person name="Nichols A."/>
            <person name="Cepeda A.J."/>
            <person name="Yan W."/>
            <person name="Fan B."/>
            <person name="Jiang Y."/>
            <person name="Adhikari A."/>
            <person name="Zheng C.-J."/>
            <person name="Schuster L."/>
            <person name="Cowan T.M."/>
            <person name="Smanski M.J."/>
            <person name="Chevrette M.G."/>
            <person name="De Carvalho L.P.S."/>
            <person name="Shen B."/>
        </authorList>
    </citation>
    <scope>NUCLEOTIDE SEQUENCE [LARGE SCALE GENOMIC DNA]</scope>
    <source>
        <strain evidence="1 2">NPDC004045</strain>
    </source>
</reference>
<sequence length="370" mass="39090">MSTLQLSTEQVLAWRLRRQWVAAPLVDGAATPVSERLAGVQAQVASAAETAVAVRTAPAVRDGVAAALAAGDLVKTWTMRGTLHAMVPAQAAAALALIGSARTWEKPVWQRNFGVNPEQMRALAAAVTELLADRALTREELVDALVAEPAFAGLADQLRSGWGTVLKPLAWQGALCHGPAQGAKITFTSPARLIPGWPGLPAPEDAARLLVPAYLGAYGPALPETFDAWLSRNSLRKTVVRGWFGDLGARLTEVEVDGRARWALTEHLDELAAARPDDEVYLLGPFDQYVLGPGTGDTDLLPKEHRAKVSRTAGWISPLIVAGGHIVGTWTAAEDGVDTDLFEAGSIGADALARAIERVRPVLAAGAVAR</sequence>
<dbReference type="Proteomes" id="UP001601444">
    <property type="component" value="Unassembled WGS sequence"/>
</dbReference>
<accession>A0ABW6PNW4</accession>
<protein>
    <submittedName>
        <fullName evidence="1">DNA glycosylase AlkZ-like family protein</fullName>
    </submittedName>
</protein>
<proteinExistence type="predicted"/>
<gene>
    <name evidence="1" type="ORF">ACFYTF_14635</name>
</gene>
<evidence type="ECO:0000313" key="2">
    <source>
        <dbReference type="Proteomes" id="UP001601444"/>
    </source>
</evidence>
<comment type="caution">
    <text evidence="1">The sequence shown here is derived from an EMBL/GenBank/DDBJ whole genome shotgun (WGS) entry which is preliminary data.</text>
</comment>
<name>A0ABW6PNW4_9NOCA</name>
<evidence type="ECO:0000313" key="1">
    <source>
        <dbReference type="EMBL" id="MFF0544064.1"/>
    </source>
</evidence>
<dbReference type="PANTHER" id="PTHR38479">
    <property type="entry name" value="LMO0824 PROTEIN"/>
    <property type="match status" value="1"/>
</dbReference>
<dbReference type="EMBL" id="JBIAMX010000007">
    <property type="protein sequence ID" value="MFF0544064.1"/>
    <property type="molecule type" value="Genomic_DNA"/>
</dbReference>
<dbReference type="InterPro" id="IPR009351">
    <property type="entry name" value="AlkZ-like"/>
</dbReference>
<organism evidence="1 2">
    <name type="scientific">Nocardia thailandica</name>
    <dbReference type="NCBI Taxonomy" id="257275"/>
    <lineage>
        <taxon>Bacteria</taxon>
        <taxon>Bacillati</taxon>
        <taxon>Actinomycetota</taxon>
        <taxon>Actinomycetes</taxon>
        <taxon>Mycobacteriales</taxon>
        <taxon>Nocardiaceae</taxon>
        <taxon>Nocardia</taxon>
    </lineage>
</organism>
<dbReference type="PANTHER" id="PTHR38479:SF2">
    <property type="entry name" value="WINGED HELIX DNA-BINDING DOMAIN-CONTAINING PROTEIN"/>
    <property type="match status" value="1"/>
</dbReference>